<reference evidence="1" key="1">
    <citation type="submission" date="2023-03" db="EMBL/GenBank/DDBJ databases">
        <title>Massive genome expansion in bonnet fungi (Mycena s.s.) driven by repeated elements and novel gene families across ecological guilds.</title>
        <authorList>
            <consortium name="Lawrence Berkeley National Laboratory"/>
            <person name="Harder C.B."/>
            <person name="Miyauchi S."/>
            <person name="Viragh M."/>
            <person name="Kuo A."/>
            <person name="Thoen E."/>
            <person name="Andreopoulos B."/>
            <person name="Lu D."/>
            <person name="Skrede I."/>
            <person name="Drula E."/>
            <person name="Henrissat B."/>
            <person name="Morin E."/>
            <person name="Kohler A."/>
            <person name="Barry K."/>
            <person name="LaButti K."/>
            <person name="Morin E."/>
            <person name="Salamov A."/>
            <person name="Lipzen A."/>
            <person name="Mereny Z."/>
            <person name="Hegedus B."/>
            <person name="Baldrian P."/>
            <person name="Stursova M."/>
            <person name="Weitz H."/>
            <person name="Taylor A."/>
            <person name="Grigoriev I.V."/>
            <person name="Nagy L.G."/>
            <person name="Martin F."/>
            <person name="Kauserud H."/>
        </authorList>
    </citation>
    <scope>NUCLEOTIDE SEQUENCE</scope>
    <source>
        <strain evidence="1">CBHHK002</strain>
    </source>
</reference>
<dbReference type="Proteomes" id="UP001218218">
    <property type="component" value="Unassembled WGS sequence"/>
</dbReference>
<keyword evidence="2" id="KW-1185">Reference proteome</keyword>
<organism evidence="1 2">
    <name type="scientific">Mycena albidolilacea</name>
    <dbReference type="NCBI Taxonomy" id="1033008"/>
    <lineage>
        <taxon>Eukaryota</taxon>
        <taxon>Fungi</taxon>
        <taxon>Dikarya</taxon>
        <taxon>Basidiomycota</taxon>
        <taxon>Agaricomycotina</taxon>
        <taxon>Agaricomycetes</taxon>
        <taxon>Agaricomycetidae</taxon>
        <taxon>Agaricales</taxon>
        <taxon>Marasmiineae</taxon>
        <taxon>Mycenaceae</taxon>
        <taxon>Mycena</taxon>
    </lineage>
</organism>
<accession>A0AAD7ELE5</accession>
<evidence type="ECO:0000313" key="2">
    <source>
        <dbReference type="Proteomes" id="UP001218218"/>
    </source>
</evidence>
<dbReference type="EMBL" id="JARIHO010000034">
    <property type="protein sequence ID" value="KAJ7333283.1"/>
    <property type="molecule type" value="Genomic_DNA"/>
</dbReference>
<proteinExistence type="predicted"/>
<evidence type="ECO:0000313" key="1">
    <source>
        <dbReference type="EMBL" id="KAJ7333283.1"/>
    </source>
</evidence>
<dbReference type="AlphaFoldDB" id="A0AAD7ELE5"/>
<sequence length="356" mass="39905">MKARINGTLRNGYFIGCSQWSPTWRDHVSDSILDSIDETLLAELMLPQAGFSSGSGTTACSRIGSSRVGEHHKFCTHIHLKDSKSVREAMIHHTCHAYMMIYVPLDPDLCMACVTFDTAKLHTHPMGPMTKISLNIKEKYRKCVRAAGVLGTTAQKVDDTPTTRLLLNGQSPAMFHPSLHRKRLKQGIIRDEKLKVSPEGLGISAIYARHIKDLKLPAEERHIRSIATTLGGRVLIITMVPYLANLVHWEFVIWYGSVERVLTAGRVYTNRADRPHYKCLFDELQKIIFQLTGKQLHFKCFTAGGTLVTMGVDMEAPQVQGACDSFLPKNEPEYSGITTADPDKFALYFVRAWSTD</sequence>
<protein>
    <submittedName>
        <fullName evidence="1">Uncharacterized protein</fullName>
    </submittedName>
</protein>
<comment type="caution">
    <text evidence="1">The sequence shown here is derived from an EMBL/GenBank/DDBJ whole genome shotgun (WGS) entry which is preliminary data.</text>
</comment>
<gene>
    <name evidence="1" type="ORF">DFH08DRAFT_966118</name>
</gene>
<name>A0AAD7ELE5_9AGAR</name>